<organism evidence="1 2">
    <name type="scientific">Mojavia pulchra JT2-VF2</name>
    <dbReference type="NCBI Taxonomy" id="287848"/>
    <lineage>
        <taxon>Bacteria</taxon>
        <taxon>Bacillati</taxon>
        <taxon>Cyanobacteriota</taxon>
        <taxon>Cyanophyceae</taxon>
        <taxon>Nostocales</taxon>
        <taxon>Nostocaceae</taxon>
    </lineage>
</organism>
<dbReference type="Proteomes" id="UP000715781">
    <property type="component" value="Unassembled WGS sequence"/>
</dbReference>
<dbReference type="AlphaFoldDB" id="A0A951Q3D5"/>
<evidence type="ECO:0000313" key="2">
    <source>
        <dbReference type="Proteomes" id="UP000715781"/>
    </source>
</evidence>
<sequence length="100" mass="11344">MSKALNEDIFFNEPEQVQEPTLPVTDADLMILMEKFSGFEIPTKVFSQALAIAAYDRASAFRYADNYVNVLKNKTKRKHWLLLHSSSDLNLGTTDVDFGN</sequence>
<reference evidence="1" key="1">
    <citation type="submission" date="2021-05" db="EMBL/GenBank/DDBJ databases">
        <authorList>
            <person name="Pietrasiak N."/>
            <person name="Ward R."/>
            <person name="Stajich J.E."/>
            <person name="Kurbessoian T."/>
        </authorList>
    </citation>
    <scope>NUCLEOTIDE SEQUENCE</scope>
    <source>
        <strain evidence="1">JT2-VF2</strain>
    </source>
</reference>
<comment type="caution">
    <text evidence="1">The sequence shown here is derived from an EMBL/GenBank/DDBJ whole genome shotgun (WGS) entry which is preliminary data.</text>
</comment>
<accession>A0A951Q3D5</accession>
<evidence type="ECO:0000313" key="1">
    <source>
        <dbReference type="EMBL" id="MBW4563580.1"/>
    </source>
</evidence>
<protein>
    <submittedName>
        <fullName evidence="1">Uncharacterized protein</fullName>
    </submittedName>
</protein>
<gene>
    <name evidence="1" type="ORF">KME32_21035</name>
</gene>
<dbReference type="EMBL" id="JAHHHN010000014">
    <property type="protein sequence ID" value="MBW4563580.1"/>
    <property type="molecule type" value="Genomic_DNA"/>
</dbReference>
<proteinExistence type="predicted"/>
<name>A0A951Q3D5_9NOST</name>
<reference evidence="1" key="2">
    <citation type="journal article" date="2022" name="Microbiol. Resour. Announc.">
        <title>Metagenome Sequencing to Explore Phylogenomics of Terrestrial Cyanobacteria.</title>
        <authorList>
            <person name="Ward R.D."/>
            <person name="Stajich J.E."/>
            <person name="Johansen J.R."/>
            <person name="Huntemann M."/>
            <person name="Clum A."/>
            <person name="Foster B."/>
            <person name="Foster B."/>
            <person name="Roux S."/>
            <person name="Palaniappan K."/>
            <person name="Varghese N."/>
            <person name="Mukherjee S."/>
            <person name="Reddy T.B.K."/>
            <person name="Daum C."/>
            <person name="Copeland A."/>
            <person name="Chen I.A."/>
            <person name="Ivanova N.N."/>
            <person name="Kyrpides N.C."/>
            <person name="Shapiro N."/>
            <person name="Eloe-Fadrosh E.A."/>
            <person name="Pietrasiak N."/>
        </authorList>
    </citation>
    <scope>NUCLEOTIDE SEQUENCE</scope>
    <source>
        <strain evidence="1">JT2-VF2</strain>
    </source>
</reference>